<reference evidence="1" key="2">
    <citation type="submission" date="2015-06" db="UniProtKB">
        <authorList>
            <consortium name="EnsemblMetazoa"/>
        </authorList>
    </citation>
    <scope>IDENTIFICATION</scope>
</reference>
<name>T1L0L8_TETUR</name>
<reference evidence="2" key="1">
    <citation type="submission" date="2011-08" db="EMBL/GenBank/DDBJ databases">
        <authorList>
            <person name="Rombauts S."/>
        </authorList>
    </citation>
    <scope>NUCLEOTIDE SEQUENCE</scope>
    <source>
        <strain evidence="2">London</strain>
    </source>
</reference>
<dbReference type="EnsemblMetazoa" id="tetur30g01190.1">
    <property type="protein sequence ID" value="tetur30g01190.1"/>
    <property type="gene ID" value="tetur30g01190"/>
</dbReference>
<sequence>MSFYVNESVKPNKRAESNLKTTFEPCDDNSINNVLSTSLNNRKLRHSLTHFVSKFGLTSQRKGFQLGS</sequence>
<evidence type="ECO:0000313" key="1">
    <source>
        <dbReference type="EnsemblMetazoa" id="tetur30g01190.1"/>
    </source>
</evidence>
<dbReference type="HOGENOM" id="CLU_2797234_0_0_1"/>
<organism evidence="1 2">
    <name type="scientific">Tetranychus urticae</name>
    <name type="common">Two-spotted spider mite</name>
    <dbReference type="NCBI Taxonomy" id="32264"/>
    <lineage>
        <taxon>Eukaryota</taxon>
        <taxon>Metazoa</taxon>
        <taxon>Ecdysozoa</taxon>
        <taxon>Arthropoda</taxon>
        <taxon>Chelicerata</taxon>
        <taxon>Arachnida</taxon>
        <taxon>Acari</taxon>
        <taxon>Acariformes</taxon>
        <taxon>Trombidiformes</taxon>
        <taxon>Prostigmata</taxon>
        <taxon>Eleutherengona</taxon>
        <taxon>Raphignathae</taxon>
        <taxon>Tetranychoidea</taxon>
        <taxon>Tetranychidae</taxon>
        <taxon>Tetranychus</taxon>
    </lineage>
</organism>
<evidence type="ECO:0000313" key="2">
    <source>
        <dbReference type="Proteomes" id="UP000015104"/>
    </source>
</evidence>
<accession>T1L0L8</accession>
<dbReference type="Proteomes" id="UP000015104">
    <property type="component" value="Unassembled WGS sequence"/>
</dbReference>
<keyword evidence="2" id="KW-1185">Reference proteome</keyword>
<proteinExistence type="predicted"/>
<dbReference type="AlphaFoldDB" id="T1L0L8"/>
<dbReference type="EMBL" id="CAEY01000867">
    <property type="status" value="NOT_ANNOTATED_CDS"/>
    <property type="molecule type" value="Genomic_DNA"/>
</dbReference>
<protein>
    <submittedName>
        <fullName evidence="1">Uncharacterized protein</fullName>
    </submittedName>
</protein>